<proteinExistence type="predicted"/>
<evidence type="ECO:0000313" key="1">
    <source>
        <dbReference type="EMBL" id="NQV65246.1"/>
    </source>
</evidence>
<dbReference type="AlphaFoldDB" id="A0A972VX75"/>
<accession>A0A972VX75</accession>
<reference evidence="1" key="1">
    <citation type="submission" date="2020-05" db="EMBL/GenBank/DDBJ databases">
        <title>Sulfur intermediates as new biogeochemical hubs in an aquatic model microbial ecosystem.</title>
        <authorList>
            <person name="Vigneron A."/>
        </authorList>
    </citation>
    <scope>NUCLEOTIDE SEQUENCE</scope>
    <source>
        <strain evidence="1">Bin.250</strain>
    </source>
</reference>
<sequence>MSVDILTMTEFCQATRLAQEDIHELVNIGIIETLASDQFDSEQVLRCIKARRLQQDLELDLQGVALILELLDQNRHLQRRLQHVEQLVRRLHS</sequence>
<dbReference type="Pfam" id="PF13591">
    <property type="entry name" value="MerR_2"/>
    <property type="match status" value="1"/>
</dbReference>
<evidence type="ECO:0008006" key="3">
    <source>
        <dbReference type="Google" id="ProtNLM"/>
    </source>
</evidence>
<organism evidence="1 2">
    <name type="scientific">SAR86 cluster bacterium</name>
    <dbReference type="NCBI Taxonomy" id="2030880"/>
    <lineage>
        <taxon>Bacteria</taxon>
        <taxon>Pseudomonadati</taxon>
        <taxon>Pseudomonadota</taxon>
        <taxon>Gammaproteobacteria</taxon>
        <taxon>SAR86 cluster</taxon>
    </lineage>
</organism>
<dbReference type="Gene3D" id="1.10.1660.10">
    <property type="match status" value="1"/>
</dbReference>
<dbReference type="EMBL" id="JABMOJ010000292">
    <property type="protein sequence ID" value="NQV65246.1"/>
    <property type="molecule type" value="Genomic_DNA"/>
</dbReference>
<protein>
    <recommendedName>
        <fullName evidence="3">Chaperone modulatory protein CbpM</fullName>
    </recommendedName>
</protein>
<gene>
    <name evidence="1" type="ORF">HQ497_07765</name>
</gene>
<evidence type="ECO:0000313" key="2">
    <source>
        <dbReference type="Proteomes" id="UP000754644"/>
    </source>
</evidence>
<comment type="caution">
    <text evidence="1">The sequence shown here is derived from an EMBL/GenBank/DDBJ whole genome shotgun (WGS) entry which is preliminary data.</text>
</comment>
<dbReference type="Proteomes" id="UP000754644">
    <property type="component" value="Unassembled WGS sequence"/>
</dbReference>
<name>A0A972VX75_9GAMM</name>